<evidence type="ECO:0000256" key="4">
    <source>
        <dbReference type="ARBA" id="ARBA00023163"/>
    </source>
</evidence>
<dbReference type="InterPro" id="IPR014284">
    <property type="entry name" value="RNA_pol_sigma-70_dom"/>
</dbReference>
<dbReference type="InterPro" id="IPR013249">
    <property type="entry name" value="RNA_pol_sigma70_r4_t2"/>
</dbReference>
<dbReference type="Pfam" id="PF04542">
    <property type="entry name" value="Sigma70_r2"/>
    <property type="match status" value="1"/>
</dbReference>
<protein>
    <submittedName>
        <fullName evidence="7">Sigma-70 family RNA polymerase sigma factor</fullName>
    </submittedName>
</protein>
<dbReference type="InterPro" id="IPR013325">
    <property type="entry name" value="RNA_pol_sigma_r2"/>
</dbReference>
<dbReference type="Proteomes" id="UP000460318">
    <property type="component" value="Unassembled WGS sequence"/>
</dbReference>
<dbReference type="GO" id="GO:0016987">
    <property type="term" value="F:sigma factor activity"/>
    <property type="evidence" value="ECO:0007669"/>
    <property type="project" value="UniProtKB-KW"/>
</dbReference>
<evidence type="ECO:0000256" key="3">
    <source>
        <dbReference type="ARBA" id="ARBA00023082"/>
    </source>
</evidence>
<dbReference type="PANTHER" id="PTHR43133:SF60">
    <property type="entry name" value="RNA POLYMERASE SIGMA FACTOR SIGV"/>
    <property type="match status" value="1"/>
</dbReference>
<evidence type="ECO:0000259" key="6">
    <source>
        <dbReference type="Pfam" id="PF08281"/>
    </source>
</evidence>
<dbReference type="InterPro" id="IPR007627">
    <property type="entry name" value="RNA_pol_sigma70_r2"/>
</dbReference>
<keyword evidence="8" id="KW-1185">Reference proteome</keyword>
<dbReference type="SUPFAM" id="SSF88659">
    <property type="entry name" value="Sigma3 and sigma4 domains of RNA polymerase sigma factors"/>
    <property type="match status" value="1"/>
</dbReference>
<feature type="domain" description="RNA polymerase sigma factor 70 region 4 type 2" evidence="6">
    <location>
        <begin position="122"/>
        <end position="174"/>
    </location>
</feature>
<dbReference type="InterPro" id="IPR036388">
    <property type="entry name" value="WH-like_DNA-bd_sf"/>
</dbReference>
<gene>
    <name evidence="7" type="ORF">GRF59_22270</name>
</gene>
<accession>A0A7X3ILV3</accession>
<proteinExistence type="inferred from homology"/>
<dbReference type="AlphaFoldDB" id="A0A7X3ILV3"/>
<keyword evidence="4" id="KW-0804">Transcription</keyword>
<dbReference type="Gene3D" id="1.10.10.10">
    <property type="entry name" value="Winged helix-like DNA-binding domain superfamily/Winged helix DNA-binding domain"/>
    <property type="match status" value="1"/>
</dbReference>
<reference evidence="7 8" key="1">
    <citation type="submission" date="2019-12" db="EMBL/GenBank/DDBJ databases">
        <title>Paenibacillus sp. nov., an endophytic bacterium isolated from the stem of Dendrobium.</title>
        <authorList>
            <person name="Zhao R."/>
        </authorList>
    </citation>
    <scope>NUCLEOTIDE SEQUENCE [LARGE SCALE GENOMIC DNA]</scope>
    <source>
        <strain evidence="7 8">HJL G12</strain>
    </source>
</reference>
<comment type="caution">
    <text evidence="7">The sequence shown here is derived from an EMBL/GenBank/DDBJ whole genome shotgun (WGS) entry which is preliminary data.</text>
</comment>
<keyword evidence="2" id="KW-0805">Transcription regulation</keyword>
<evidence type="ECO:0000259" key="5">
    <source>
        <dbReference type="Pfam" id="PF04542"/>
    </source>
</evidence>
<name>A0A7X3ILV3_9BACL</name>
<evidence type="ECO:0000313" key="8">
    <source>
        <dbReference type="Proteomes" id="UP000460318"/>
    </source>
</evidence>
<dbReference type="PANTHER" id="PTHR43133">
    <property type="entry name" value="RNA POLYMERASE ECF-TYPE SIGMA FACTO"/>
    <property type="match status" value="1"/>
</dbReference>
<dbReference type="NCBIfam" id="NF009195">
    <property type="entry name" value="PRK12543.1"/>
    <property type="match status" value="1"/>
</dbReference>
<evidence type="ECO:0000313" key="7">
    <source>
        <dbReference type="EMBL" id="MWV46334.1"/>
    </source>
</evidence>
<evidence type="ECO:0000256" key="1">
    <source>
        <dbReference type="ARBA" id="ARBA00010641"/>
    </source>
</evidence>
<dbReference type="Pfam" id="PF08281">
    <property type="entry name" value="Sigma70_r4_2"/>
    <property type="match status" value="1"/>
</dbReference>
<dbReference type="SUPFAM" id="SSF88946">
    <property type="entry name" value="Sigma2 domain of RNA polymerase sigma factors"/>
    <property type="match status" value="1"/>
</dbReference>
<dbReference type="EMBL" id="WUBI01000004">
    <property type="protein sequence ID" value="MWV46334.1"/>
    <property type="molecule type" value="Genomic_DNA"/>
</dbReference>
<dbReference type="RefSeq" id="WP_160499932.1">
    <property type="nucleotide sequence ID" value="NZ_WUBI01000004.1"/>
</dbReference>
<dbReference type="NCBIfam" id="TIGR02937">
    <property type="entry name" value="sigma70-ECF"/>
    <property type="match status" value="1"/>
</dbReference>
<organism evidence="7 8">
    <name type="scientific">Paenibacillus dendrobii</name>
    <dbReference type="NCBI Taxonomy" id="2691084"/>
    <lineage>
        <taxon>Bacteria</taxon>
        <taxon>Bacillati</taxon>
        <taxon>Bacillota</taxon>
        <taxon>Bacilli</taxon>
        <taxon>Bacillales</taxon>
        <taxon>Paenibacillaceae</taxon>
        <taxon>Paenibacillus</taxon>
    </lineage>
</organism>
<comment type="similarity">
    <text evidence="1">Belongs to the sigma-70 factor family. ECF subfamily.</text>
</comment>
<feature type="domain" description="RNA polymerase sigma-70 region 2" evidence="5">
    <location>
        <begin position="29"/>
        <end position="91"/>
    </location>
</feature>
<sequence>MNDQELEPWLDRLIAGDPEALEVVYGLTKKKVYGTVALLVRNQEDVNDIVSEIYVQLWRALPGYDRKRPFLFWLNGIVIRQVHNWRRQVWRRFRLHERNDRLGEFPQVEMPDEALERSESHRKIREAINRLPYKLRTVVIYRYYYDYTYEQIAELLRIPPGTAKSRVHLAIRQLRKGFDAEQDEGEFPACFKSTKLKSR</sequence>
<keyword evidence="3" id="KW-0731">Sigma factor</keyword>
<dbReference type="InterPro" id="IPR013324">
    <property type="entry name" value="RNA_pol_sigma_r3/r4-like"/>
</dbReference>
<dbReference type="GO" id="GO:0003677">
    <property type="term" value="F:DNA binding"/>
    <property type="evidence" value="ECO:0007669"/>
    <property type="project" value="InterPro"/>
</dbReference>
<dbReference type="GO" id="GO:0006352">
    <property type="term" value="P:DNA-templated transcription initiation"/>
    <property type="evidence" value="ECO:0007669"/>
    <property type="project" value="InterPro"/>
</dbReference>
<evidence type="ECO:0000256" key="2">
    <source>
        <dbReference type="ARBA" id="ARBA00023015"/>
    </source>
</evidence>
<dbReference type="Gene3D" id="1.10.1740.10">
    <property type="match status" value="1"/>
</dbReference>
<dbReference type="InterPro" id="IPR039425">
    <property type="entry name" value="RNA_pol_sigma-70-like"/>
</dbReference>